<dbReference type="MEROPS" id="S08.A38"/>
<dbReference type="HOGENOM" id="CLU_000625_0_0_1"/>
<evidence type="ECO:0000259" key="7">
    <source>
        <dbReference type="Pfam" id="PF00082"/>
    </source>
</evidence>
<dbReference type="InterPro" id="IPR023828">
    <property type="entry name" value="Peptidase_S8_Ser-AS"/>
</dbReference>
<dbReference type="PROSITE" id="PS00138">
    <property type="entry name" value="SUBTILASE_SER"/>
    <property type="match status" value="1"/>
</dbReference>
<organism evidence="8 9">
    <name type="scientific">Oryza sativa subsp. indica</name>
    <name type="common">Rice</name>
    <dbReference type="NCBI Taxonomy" id="39946"/>
    <lineage>
        <taxon>Eukaryota</taxon>
        <taxon>Viridiplantae</taxon>
        <taxon>Streptophyta</taxon>
        <taxon>Embryophyta</taxon>
        <taxon>Tracheophyta</taxon>
        <taxon>Spermatophyta</taxon>
        <taxon>Magnoliopsida</taxon>
        <taxon>Liliopsida</taxon>
        <taxon>Poales</taxon>
        <taxon>Poaceae</taxon>
        <taxon>BOP clade</taxon>
        <taxon>Oryzoideae</taxon>
        <taxon>Oryzeae</taxon>
        <taxon>Oryzinae</taxon>
        <taxon>Oryza</taxon>
        <taxon>Oryza sativa</taxon>
    </lineage>
</organism>
<dbReference type="GO" id="GO:0004252">
    <property type="term" value="F:serine-type endopeptidase activity"/>
    <property type="evidence" value="ECO:0007669"/>
    <property type="project" value="InterPro"/>
</dbReference>
<evidence type="ECO:0000256" key="5">
    <source>
        <dbReference type="ARBA" id="ARBA00022825"/>
    </source>
</evidence>
<dbReference type="GO" id="GO:0006508">
    <property type="term" value="P:proteolysis"/>
    <property type="evidence" value="ECO:0007669"/>
    <property type="project" value="UniProtKB-KW"/>
</dbReference>
<dbReference type="Proteomes" id="UP000007015">
    <property type="component" value="Chromosome 4"/>
</dbReference>
<evidence type="ECO:0000313" key="8">
    <source>
        <dbReference type="EMBL" id="EEC76674.1"/>
    </source>
</evidence>
<dbReference type="Gramene" id="BGIOSGA015799-TA">
    <property type="protein sequence ID" value="BGIOSGA015799-PA"/>
    <property type="gene ID" value="BGIOSGA015799"/>
</dbReference>
<keyword evidence="3" id="KW-0732">Signal</keyword>
<dbReference type="SUPFAM" id="SSF52743">
    <property type="entry name" value="Subtilisin-like"/>
    <property type="match status" value="1"/>
</dbReference>
<dbReference type="PANTHER" id="PTHR10795">
    <property type="entry name" value="PROPROTEIN CONVERTASE SUBTILISIN/KEXIN"/>
    <property type="match status" value="1"/>
</dbReference>
<sequence length="334" mass="36038">MDDAVYDGVDVLSLSIGGTKENVGTLHVVANGISVVYAGGNDGPIAQTVENQSPWLVTVAATTIDRSFPVVITLGNGEKLVAQSFVLLETASQFSEIQKYTDEECNANNIMNSTVKGKIAFCFMGEMLNDKQQTSYPDVTTAVEAKGGRAVILPLFYTETILQDDPIITDLDIPFVPIDYEMAQRIDEYISNGINGNYIPRAKISLTQTRIGDEISAPKVAVFSSRGPSSIYPGVLKPDIAAPGVSILAAAQIPYYKGVSYHFDSGTSMACPHVAGIIAVLKSIHPKWSPAALKSAIMTTGFVWNVEICDYIYFVQQSAHLIDLIGFKELANNL</sequence>
<evidence type="ECO:0000256" key="2">
    <source>
        <dbReference type="ARBA" id="ARBA00022670"/>
    </source>
</evidence>
<dbReference type="AlphaFoldDB" id="B8AUJ9"/>
<dbReference type="InterPro" id="IPR000209">
    <property type="entry name" value="Peptidase_S8/S53_dom"/>
</dbReference>
<dbReference type="InterPro" id="IPR045051">
    <property type="entry name" value="SBT"/>
</dbReference>
<keyword evidence="4" id="KW-0378">Hydrolase</keyword>
<name>B8AUJ9_ORYSI</name>
<accession>B8AUJ9</accession>
<dbReference type="Gene3D" id="3.40.50.200">
    <property type="entry name" value="Peptidase S8/S53 domain"/>
    <property type="match status" value="1"/>
</dbReference>
<comment type="similarity">
    <text evidence="1 6">Belongs to the peptidase S8 family.</text>
</comment>
<feature type="domain" description="Peptidase S8/S53" evidence="7">
    <location>
        <begin position="2"/>
        <end position="300"/>
    </location>
</feature>
<protein>
    <recommendedName>
        <fullName evidence="7">Peptidase S8/S53 domain-containing protein</fullName>
    </recommendedName>
</protein>
<proteinExistence type="inferred from homology"/>
<evidence type="ECO:0000256" key="6">
    <source>
        <dbReference type="PROSITE-ProRule" id="PRU01240"/>
    </source>
</evidence>
<dbReference type="CDD" id="cd02120">
    <property type="entry name" value="PA_subtilisin_like"/>
    <property type="match status" value="1"/>
</dbReference>
<reference evidence="8 9" key="1">
    <citation type="journal article" date="2005" name="PLoS Biol.">
        <title>The genomes of Oryza sativa: a history of duplications.</title>
        <authorList>
            <person name="Yu J."/>
            <person name="Wang J."/>
            <person name="Lin W."/>
            <person name="Li S."/>
            <person name="Li H."/>
            <person name="Zhou J."/>
            <person name="Ni P."/>
            <person name="Dong W."/>
            <person name="Hu S."/>
            <person name="Zeng C."/>
            <person name="Zhang J."/>
            <person name="Zhang Y."/>
            <person name="Li R."/>
            <person name="Xu Z."/>
            <person name="Li S."/>
            <person name="Li X."/>
            <person name="Zheng H."/>
            <person name="Cong L."/>
            <person name="Lin L."/>
            <person name="Yin J."/>
            <person name="Geng J."/>
            <person name="Li G."/>
            <person name="Shi J."/>
            <person name="Liu J."/>
            <person name="Lv H."/>
            <person name="Li J."/>
            <person name="Wang J."/>
            <person name="Deng Y."/>
            <person name="Ran L."/>
            <person name="Shi X."/>
            <person name="Wang X."/>
            <person name="Wu Q."/>
            <person name="Li C."/>
            <person name="Ren X."/>
            <person name="Wang J."/>
            <person name="Wang X."/>
            <person name="Li D."/>
            <person name="Liu D."/>
            <person name="Zhang X."/>
            <person name="Ji Z."/>
            <person name="Zhao W."/>
            <person name="Sun Y."/>
            <person name="Zhang Z."/>
            <person name="Bao J."/>
            <person name="Han Y."/>
            <person name="Dong L."/>
            <person name="Ji J."/>
            <person name="Chen P."/>
            <person name="Wu S."/>
            <person name="Liu J."/>
            <person name="Xiao Y."/>
            <person name="Bu D."/>
            <person name="Tan J."/>
            <person name="Yang L."/>
            <person name="Ye C."/>
            <person name="Zhang J."/>
            <person name="Xu J."/>
            <person name="Zhou Y."/>
            <person name="Yu Y."/>
            <person name="Zhang B."/>
            <person name="Zhuang S."/>
            <person name="Wei H."/>
            <person name="Liu B."/>
            <person name="Lei M."/>
            <person name="Yu H."/>
            <person name="Li Y."/>
            <person name="Xu H."/>
            <person name="Wei S."/>
            <person name="He X."/>
            <person name="Fang L."/>
            <person name="Zhang Z."/>
            <person name="Zhang Y."/>
            <person name="Huang X."/>
            <person name="Su Z."/>
            <person name="Tong W."/>
            <person name="Li J."/>
            <person name="Tong Z."/>
            <person name="Li S."/>
            <person name="Ye J."/>
            <person name="Wang L."/>
            <person name="Fang L."/>
            <person name="Lei T."/>
            <person name="Chen C."/>
            <person name="Chen H."/>
            <person name="Xu Z."/>
            <person name="Li H."/>
            <person name="Huang H."/>
            <person name="Zhang F."/>
            <person name="Xu H."/>
            <person name="Li N."/>
            <person name="Zhao C."/>
            <person name="Li S."/>
            <person name="Dong L."/>
            <person name="Huang Y."/>
            <person name="Li L."/>
            <person name="Xi Y."/>
            <person name="Qi Q."/>
            <person name="Li W."/>
            <person name="Zhang B."/>
            <person name="Hu W."/>
            <person name="Zhang Y."/>
            <person name="Tian X."/>
            <person name="Jiao Y."/>
            <person name="Liang X."/>
            <person name="Jin J."/>
            <person name="Gao L."/>
            <person name="Zheng W."/>
            <person name="Hao B."/>
            <person name="Liu S."/>
            <person name="Wang W."/>
            <person name="Yuan L."/>
            <person name="Cao M."/>
            <person name="McDermott J."/>
            <person name="Samudrala R."/>
            <person name="Wang J."/>
            <person name="Wong G.K."/>
            <person name="Yang H."/>
        </authorList>
    </citation>
    <scope>NUCLEOTIDE SEQUENCE [LARGE SCALE GENOMIC DNA]</scope>
    <source>
        <strain evidence="9">cv. 93-11</strain>
    </source>
</reference>
<dbReference type="OMA" id="NVEICDY"/>
<comment type="caution">
    <text evidence="6">Lacks conserved residue(s) required for the propagation of feature annotation.</text>
</comment>
<keyword evidence="9" id="KW-1185">Reference proteome</keyword>
<evidence type="ECO:0000256" key="4">
    <source>
        <dbReference type="ARBA" id="ARBA00022801"/>
    </source>
</evidence>
<dbReference type="STRING" id="39946.B8AUJ9"/>
<keyword evidence="5" id="KW-0720">Serine protease</keyword>
<evidence type="ECO:0000256" key="3">
    <source>
        <dbReference type="ARBA" id="ARBA00022729"/>
    </source>
</evidence>
<dbReference type="InterPro" id="IPR036852">
    <property type="entry name" value="Peptidase_S8/S53_dom_sf"/>
</dbReference>
<dbReference type="PROSITE" id="PS51892">
    <property type="entry name" value="SUBTILASE"/>
    <property type="match status" value="1"/>
</dbReference>
<keyword evidence="2" id="KW-0645">Protease</keyword>
<dbReference type="Pfam" id="PF00082">
    <property type="entry name" value="Peptidase_S8"/>
    <property type="match status" value="1"/>
</dbReference>
<evidence type="ECO:0000256" key="1">
    <source>
        <dbReference type="ARBA" id="ARBA00011073"/>
    </source>
</evidence>
<gene>
    <name evidence="8" type="ORF">OsI_14651</name>
</gene>
<evidence type="ECO:0000313" key="9">
    <source>
        <dbReference type="Proteomes" id="UP000007015"/>
    </source>
</evidence>
<dbReference type="EMBL" id="CM000129">
    <property type="protein sequence ID" value="EEC76674.1"/>
    <property type="molecule type" value="Genomic_DNA"/>
</dbReference>
<dbReference type="Gene3D" id="3.50.30.30">
    <property type="match status" value="1"/>
</dbReference>